<evidence type="ECO:0000256" key="3">
    <source>
        <dbReference type="ARBA" id="ARBA00023163"/>
    </source>
</evidence>
<dbReference type="SMART" id="SM00342">
    <property type="entry name" value="HTH_ARAC"/>
    <property type="match status" value="1"/>
</dbReference>
<evidence type="ECO:0000313" key="6">
    <source>
        <dbReference type="Proteomes" id="UP000198345"/>
    </source>
</evidence>
<feature type="domain" description="HTH araC/xylS-type" evidence="4">
    <location>
        <begin position="168"/>
        <end position="266"/>
    </location>
</feature>
<dbReference type="RefSeq" id="WP_089050363.1">
    <property type="nucleotide sequence ID" value="NZ_FXTV01000004.1"/>
</dbReference>
<protein>
    <recommendedName>
        <fullName evidence="4">HTH araC/xylS-type domain-containing protein</fullName>
    </recommendedName>
</protein>
<dbReference type="InterPro" id="IPR018060">
    <property type="entry name" value="HTH_AraC"/>
</dbReference>
<dbReference type="Proteomes" id="UP000198345">
    <property type="component" value="Unassembled WGS sequence"/>
</dbReference>
<dbReference type="Pfam" id="PF02311">
    <property type="entry name" value="AraC_binding"/>
    <property type="match status" value="1"/>
</dbReference>
<accession>A0A226H6S5</accession>
<name>A0A226H6S5_9FLAO</name>
<dbReference type="AlphaFoldDB" id="A0A226H6S5"/>
<dbReference type="PANTHER" id="PTHR43280:SF32">
    <property type="entry name" value="TRANSCRIPTIONAL REGULATORY PROTEIN"/>
    <property type="match status" value="1"/>
</dbReference>
<comment type="caution">
    <text evidence="5">The sequence shown here is derived from an EMBL/GenBank/DDBJ whole genome shotgun (WGS) entry which is preliminary data.</text>
</comment>
<dbReference type="SUPFAM" id="SSF46689">
    <property type="entry name" value="Homeodomain-like"/>
    <property type="match status" value="1"/>
</dbReference>
<dbReference type="InterPro" id="IPR003313">
    <property type="entry name" value="AraC-bd"/>
</dbReference>
<dbReference type="PANTHER" id="PTHR43280">
    <property type="entry name" value="ARAC-FAMILY TRANSCRIPTIONAL REGULATOR"/>
    <property type="match status" value="1"/>
</dbReference>
<reference evidence="5 6" key="1">
    <citation type="submission" date="2016-11" db="EMBL/GenBank/DDBJ databases">
        <title>Whole genomes of Flavobacteriaceae.</title>
        <authorList>
            <person name="Stine C."/>
            <person name="Li C."/>
            <person name="Tadesse D."/>
        </authorList>
    </citation>
    <scope>NUCLEOTIDE SEQUENCE [LARGE SCALE GENOMIC DNA]</scope>
    <source>
        <strain evidence="5 6">DSM 18292</strain>
    </source>
</reference>
<keyword evidence="6" id="KW-1185">Reference proteome</keyword>
<evidence type="ECO:0000256" key="2">
    <source>
        <dbReference type="ARBA" id="ARBA00023125"/>
    </source>
</evidence>
<dbReference type="EMBL" id="MUGW01000026">
    <property type="protein sequence ID" value="OXA90009.1"/>
    <property type="molecule type" value="Genomic_DNA"/>
</dbReference>
<evidence type="ECO:0000313" key="5">
    <source>
        <dbReference type="EMBL" id="OXA90009.1"/>
    </source>
</evidence>
<proteinExistence type="predicted"/>
<dbReference type="OrthoDB" id="9813413at2"/>
<gene>
    <name evidence="5" type="ORF">B0A66_13475</name>
</gene>
<dbReference type="GO" id="GO:0003700">
    <property type="term" value="F:DNA-binding transcription factor activity"/>
    <property type="evidence" value="ECO:0007669"/>
    <property type="project" value="InterPro"/>
</dbReference>
<keyword evidence="2" id="KW-0238">DNA-binding</keyword>
<evidence type="ECO:0000256" key="1">
    <source>
        <dbReference type="ARBA" id="ARBA00023015"/>
    </source>
</evidence>
<dbReference type="PROSITE" id="PS01124">
    <property type="entry name" value="HTH_ARAC_FAMILY_2"/>
    <property type="match status" value="1"/>
</dbReference>
<dbReference type="Gene3D" id="1.10.10.60">
    <property type="entry name" value="Homeodomain-like"/>
    <property type="match status" value="1"/>
</dbReference>
<dbReference type="InterPro" id="IPR009057">
    <property type="entry name" value="Homeodomain-like_sf"/>
</dbReference>
<evidence type="ECO:0000259" key="4">
    <source>
        <dbReference type="PROSITE" id="PS01124"/>
    </source>
</evidence>
<keyword evidence="3" id="KW-0804">Transcription</keyword>
<dbReference type="Pfam" id="PF12833">
    <property type="entry name" value="HTH_18"/>
    <property type="match status" value="1"/>
</dbReference>
<keyword evidence="1" id="KW-0805">Transcription regulation</keyword>
<dbReference type="GO" id="GO:0043565">
    <property type="term" value="F:sequence-specific DNA binding"/>
    <property type="evidence" value="ECO:0007669"/>
    <property type="project" value="InterPro"/>
</dbReference>
<organism evidence="5 6">
    <name type="scientific">Flavobacterium hercynium</name>
    <dbReference type="NCBI Taxonomy" id="387094"/>
    <lineage>
        <taxon>Bacteria</taxon>
        <taxon>Pseudomonadati</taxon>
        <taxon>Bacteroidota</taxon>
        <taxon>Flavobacteriia</taxon>
        <taxon>Flavobacteriales</taxon>
        <taxon>Flavobacteriaceae</taxon>
        <taxon>Flavobacterium</taxon>
    </lineage>
</organism>
<sequence>MNNNSIPTHYLSRSSFCFLAIEDADDDTFDGLHRHDFFELIWFTKAGNDSVVEIDFKHYSINDNTICIITPGQVTNFDRTLEEGHVLAFSKELFNELMVETSAYKAGMLPQNLTETSLEPMRILTTLIKQEQDAENRFQLMKAYLTSFLIHAMSSVIETKTDDEDRINKLASVIEQHYLEHKEIAFYASYFNISAKRLNEISKKVRGLTVKELITERILLEAKREIHFGKLTFKEIAYKLGFSDAAYFSRFFKSQTGLTAAQFKESTSSFKIN</sequence>